<accession>D2Q136</accession>
<keyword evidence="1" id="KW-0472">Membrane</keyword>
<dbReference type="STRING" id="479435.Kfla_6745"/>
<evidence type="ECO:0000256" key="1">
    <source>
        <dbReference type="SAM" id="Phobius"/>
    </source>
</evidence>
<dbReference type="RefSeq" id="WP_012924289.1">
    <property type="nucleotide sequence ID" value="NC_013729.1"/>
</dbReference>
<keyword evidence="1" id="KW-0812">Transmembrane</keyword>
<protein>
    <recommendedName>
        <fullName evidence="4">Integral membrane protein</fullName>
    </recommendedName>
</protein>
<evidence type="ECO:0000313" key="2">
    <source>
        <dbReference type="EMBL" id="ADB35737.1"/>
    </source>
</evidence>
<dbReference type="KEGG" id="kfl:Kfla_6745"/>
<dbReference type="PROSITE" id="PS51257">
    <property type="entry name" value="PROKAR_LIPOPROTEIN"/>
    <property type="match status" value="1"/>
</dbReference>
<dbReference type="EMBL" id="CP001736">
    <property type="protein sequence ID" value="ADB35737.1"/>
    <property type="molecule type" value="Genomic_DNA"/>
</dbReference>
<keyword evidence="3" id="KW-1185">Reference proteome</keyword>
<dbReference type="eggNOG" id="ENOG5032MIA">
    <property type="taxonomic scope" value="Bacteria"/>
</dbReference>
<feature type="transmembrane region" description="Helical" evidence="1">
    <location>
        <begin position="166"/>
        <end position="187"/>
    </location>
</feature>
<evidence type="ECO:0000313" key="3">
    <source>
        <dbReference type="Proteomes" id="UP000007967"/>
    </source>
</evidence>
<reference evidence="3" key="1">
    <citation type="submission" date="2009-09" db="EMBL/GenBank/DDBJ databases">
        <title>The complete genome of Kribbella flavida DSM 17836.</title>
        <authorList>
            <consortium name="US DOE Joint Genome Institute (JGI-PGF)"/>
            <person name="Lucas S."/>
            <person name="Copeland A."/>
            <person name="Lapidus A."/>
            <person name="Glavina del Rio T."/>
            <person name="Dalin E."/>
            <person name="Tice H."/>
            <person name="Bruce D."/>
            <person name="Goodwin L."/>
            <person name="Pitluck S."/>
            <person name="Kyrpides N."/>
            <person name="Mavromatis K."/>
            <person name="Ivanova N."/>
            <person name="Saunders E."/>
            <person name="Brettin T."/>
            <person name="Detter J.C."/>
            <person name="Han C."/>
            <person name="Larimer F."/>
            <person name="Land M."/>
            <person name="Hauser L."/>
            <person name="Markowitz V."/>
            <person name="Cheng J.-F."/>
            <person name="Hugenholtz P."/>
            <person name="Woyke T."/>
            <person name="Wu D."/>
            <person name="Pukall R."/>
            <person name="Klenk H.-P."/>
            <person name="Eisen J.A."/>
        </authorList>
    </citation>
    <scope>NUCLEOTIDE SEQUENCE [LARGE SCALE GENOMIC DNA]</scope>
    <source>
        <strain evidence="3">DSM 17836 / JCM 10339 / NBRC 14399</strain>
    </source>
</reference>
<evidence type="ECO:0008006" key="4">
    <source>
        <dbReference type="Google" id="ProtNLM"/>
    </source>
</evidence>
<feature type="transmembrane region" description="Helical" evidence="1">
    <location>
        <begin position="127"/>
        <end position="146"/>
    </location>
</feature>
<feature type="transmembrane region" description="Helical" evidence="1">
    <location>
        <begin position="199"/>
        <end position="218"/>
    </location>
</feature>
<feature type="transmembrane region" description="Helical" evidence="1">
    <location>
        <begin position="98"/>
        <end position="115"/>
    </location>
</feature>
<feature type="transmembrane region" description="Helical" evidence="1">
    <location>
        <begin position="18"/>
        <end position="36"/>
    </location>
</feature>
<proteinExistence type="predicted"/>
<dbReference type="Proteomes" id="UP000007967">
    <property type="component" value="Chromosome"/>
</dbReference>
<keyword evidence="1" id="KW-1133">Transmembrane helix</keyword>
<feature type="transmembrane region" description="Helical" evidence="1">
    <location>
        <begin position="224"/>
        <end position="247"/>
    </location>
</feature>
<organism evidence="2 3">
    <name type="scientific">Kribbella flavida (strain DSM 17836 / JCM 10339 / NBRC 14399)</name>
    <dbReference type="NCBI Taxonomy" id="479435"/>
    <lineage>
        <taxon>Bacteria</taxon>
        <taxon>Bacillati</taxon>
        <taxon>Actinomycetota</taxon>
        <taxon>Actinomycetes</taxon>
        <taxon>Propionibacteriales</taxon>
        <taxon>Kribbellaceae</taxon>
        <taxon>Kribbella</taxon>
    </lineage>
</organism>
<reference evidence="2 3" key="2">
    <citation type="journal article" date="2010" name="Stand. Genomic Sci.">
        <title>Complete genome sequence of Kribbella flavida type strain (IFO 14399).</title>
        <authorList>
            <person name="Pukall R."/>
            <person name="Lapidus A."/>
            <person name="Glavina Del Rio T."/>
            <person name="Copeland A."/>
            <person name="Tice H."/>
            <person name="Cheng J.-F."/>
            <person name="Lucas S."/>
            <person name="Chen F."/>
            <person name="Nolan M."/>
            <person name="LaButti K."/>
            <person name="Pati A."/>
            <person name="Ivanova N."/>
            <person name="Mavrommatis K."/>
            <person name="Mikhailova N."/>
            <person name="Pitluck S."/>
            <person name="Bruce D."/>
            <person name="Goodwin L."/>
            <person name="Land M."/>
            <person name="Hauser L."/>
            <person name="Chang Y.-J."/>
            <person name="Jeffries C.D."/>
            <person name="Chen A."/>
            <person name="Palaniappan K."/>
            <person name="Chain P."/>
            <person name="Rohde M."/>
            <person name="Goeker M."/>
            <person name="Bristow J."/>
            <person name="Eisen J.A."/>
            <person name="Markowitz V."/>
            <person name="Hugenholtz P."/>
            <person name="Kyrpides N.C."/>
            <person name="Klenk H.-P."/>
            <person name="Brettin T."/>
        </authorList>
    </citation>
    <scope>NUCLEOTIDE SEQUENCE [LARGE SCALE GENOMIC DNA]</scope>
    <source>
        <strain evidence="3">DSM 17836 / JCM 10339 / NBRC 14399</strain>
    </source>
</reference>
<dbReference type="AlphaFoldDB" id="D2Q136"/>
<sequence>MFCRPSADAVGEQQPGEGVTAVAAFLFSFYACYIQYMTRQFTRIGGLGAIGFAATIVVANLLVVPAGFPTPGADVAEAAAFLADHGGLVDLSSALTPIAWFCIVLFAAGAFAVLWPQERRRNEAWSVVGAAGLLLQTAVFVGVIAVRLALVQQPDQAAALWPLQDALLTINGTFLALALTGLSVAGLRCGLIRRWHYTVGLIAATLTFGSAILTPLVIDRSGPLGLIGLAGWLLWVVWLVAYGIALWRLGSRRVGAAVLHEGVQE</sequence>
<feature type="transmembrane region" description="Helical" evidence="1">
    <location>
        <begin position="48"/>
        <end position="68"/>
    </location>
</feature>
<gene>
    <name evidence="2" type="ordered locus">Kfla_6745</name>
</gene>
<name>D2Q136_KRIFD</name>
<dbReference type="HOGENOM" id="CLU_104649_0_0_11"/>